<keyword evidence="4 6" id="KW-0862">Zinc</keyword>
<comment type="cofactor">
    <cofactor evidence="6">
        <name>Zn(2+)</name>
        <dbReference type="ChEBI" id="CHEBI:29105"/>
    </cofactor>
    <text evidence="6">Binds 1 zinc ion per subunit.</text>
</comment>
<evidence type="ECO:0000256" key="2">
    <source>
        <dbReference type="ARBA" id="ARBA00022723"/>
    </source>
</evidence>
<name>A0ABV2R9B8_9CAUL</name>
<evidence type="ECO:0000256" key="7">
    <source>
        <dbReference type="SAM" id="MobiDB-lite"/>
    </source>
</evidence>
<feature type="compositionally biased region" description="Basic and acidic residues" evidence="7">
    <location>
        <begin position="319"/>
        <end position="333"/>
    </location>
</feature>
<dbReference type="InterPro" id="IPR001915">
    <property type="entry name" value="Peptidase_M48"/>
</dbReference>
<evidence type="ECO:0000256" key="8">
    <source>
        <dbReference type="SAM" id="Phobius"/>
    </source>
</evidence>
<keyword evidence="5 6" id="KW-0482">Metalloprotease</keyword>
<dbReference type="EMBL" id="JBEPTF010000001">
    <property type="protein sequence ID" value="MET4683174.1"/>
    <property type="molecule type" value="Genomic_DNA"/>
</dbReference>
<evidence type="ECO:0000256" key="4">
    <source>
        <dbReference type="ARBA" id="ARBA00022833"/>
    </source>
</evidence>
<gene>
    <name evidence="10" type="ORF">ABIE19_001083</name>
</gene>
<dbReference type="PANTHER" id="PTHR22726:SF1">
    <property type="entry name" value="METALLOENDOPEPTIDASE OMA1, MITOCHONDRIAL"/>
    <property type="match status" value="1"/>
</dbReference>
<feature type="region of interest" description="Disordered" evidence="7">
    <location>
        <begin position="316"/>
        <end position="390"/>
    </location>
</feature>
<feature type="domain" description="Peptidase M48" evidence="9">
    <location>
        <begin position="152"/>
        <end position="330"/>
    </location>
</feature>
<dbReference type="RefSeq" id="WP_354088105.1">
    <property type="nucleotide sequence ID" value="NZ_JBEPTF010000001.1"/>
</dbReference>
<dbReference type="Gene3D" id="3.30.2010.10">
    <property type="entry name" value="Metalloproteases ('zincins'), catalytic domain"/>
    <property type="match status" value="1"/>
</dbReference>
<keyword evidence="1 6" id="KW-0645">Protease</keyword>
<dbReference type="EC" id="3.4.-.-" evidence="10"/>
<proteinExistence type="inferred from homology"/>
<keyword evidence="2" id="KW-0479">Metal-binding</keyword>
<feature type="compositionally biased region" description="Low complexity" evidence="7">
    <location>
        <begin position="376"/>
        <end position="390"/>
    </location>
</feature>
<dbReference type="Pfam" id="PF01435">
    <property type="entry name" value="Peptidase_M48"/>
    <property type="match status" value="1"/>
</dbReference>
<evidence type="ECO:0000313" key="11">
    <source>
        <dbReference type="Proteomes" id="UP001549313"/>
    </source>
</evidence>
<dbReference type="Proteomes" id="UP001549313">
    <property type="component" value="Unassembled WGS sequence"/>
</dbReference>
<evidence type="ECO:0000259" key="9">
    <source>
        <dbReference type="Pfam" id="PF01435"/>
    </source>
</evidence>
<comment type="caution">
    <text evidence="10">The sequence shown here is derived from an EMBL/GenBank/DDBJ whole genome shotgun (WGS) entry which is preliminary data.</text>
</comment>
<accession>A0ABV2R9B8</accession>
<comment type="similarity">
    <text evidence="6">Belongs to the peptidase M48 family.</text>
</comment>
<keyword evidence="3 6" id="KW-0378">Hydrolase</keyword>
<reference evidence="10 11" key="1">
    <citation type="submission" date="2024-06" db="EMBL/GenBank/DDBJ databases">
        <title>Sorghum-associated microbial communities from plants grown in Nebraska, USA.</title>
        <authorList>
            <person name="Schachtman D."/>
        </authorList>
    </citation>
    <scope>NUCLEOTIDE SEQUENCE [LARGE SCALE GENOMIC DNA]</scope>
    <source>
        <strain evidence="10 11">2814</strain>
    </source>
</reference>
<dbReference type="GO" id="GO:0008233">
    <property type="term" value="F:peptidase activity"/>
    <property type="evidence" value="ECO:0007669"/>
    <property type="project" value="UniProtKB-KW"/>
</dbReference>
<dbReference type="CDD" id="cd07332">
    <property type="entry name" value="M48C_Oma1_like"/>
    <property type="match status" value="1"/>
</dbReference>
<evidence type="ECO:0000313" key="10">
    <source>
        <dbReference type="EMBL" id="MET4683174.1"/>
    </source>
</evidence>
<dbReference type="GO" id="GO:0006508">
    <property type="term" value="P:proteolysis"/>
    <property type="evidence" value="ECO:0007669"/>
    <property type="project" value="UniProtKB-KW"/>
</dbReference>
<dbReference type="InterPro" id="IPR051156">
    <property type="entry name" value="Mito/Outer_Membr_Metalloprot"/>
</dbReference>
<evidence type="ECO:0000256" key="1">
    <source>
        <dbReference type="ARBA" id="ARBA00022670"/>
    </source>
</evidence>
<evidence type="ECO:0000256" key="6">
    <source>
        <dbReference type="RuleBase" id="RU003983"/>
    </source>
</evidence>
<keyword evidence="8" id="KW-1133">Transmembrane helix</keyword>
<keyword evidence="8" id="KW-0812">Transmembrane</keyword>
<keyword evidence="8" id="KW-0472">Membrane</keyword>
<dbReference type="PANTHER" id="PTHR22726">
    <property type="entry name" value="METALLOENDOPEPTIDASE OMA1"/>
    <property type="match status" value="1"/>
</dbReference>
<evidence type="ECO:0000256" key="3">
    <source>
        <dbReference type="ARBA" id="ARBA00022801"/>
    </source>
</evidence>
<protein>
    <submittedName>
        <fullName evidence="10">Zn-dependent protease with chaperone function</fullName>
        <ecNumber evidence="10">3.4.-.-</ecNumber>
    </submittedName>
</protein>
<feature type="transmembrane region" description="Helical" evidence="8">
    <location>
        <begin position="93"/>
        <end position="112"/>
    </location>
</feature>
<keyword evidence="11" id="KW-1185">Reference proteome</keyword>
<sequence length="390" mass="41246">MAAGRFHDGLSARPIPVEVKWADGGVRFVQADGKALVWSDEGLKVVREGGQTRLSHPSSPDARLVLDEADWVAMGGTSVAVVERRGRVRETRLVIGLTAAGLSVTAFVFWGVPLLSGPLARATPVDMERRMGENFDAQMGTLFHACEGEAGQQALQDLGARLAARADTPFEVRVRAVQAPFVNAFALPGGPVLVTDDLIREAETPDELAAVVAHEVAHIERRHVMQAVWRSLGVGLLLDAVVGGGTGAGQQAVILAGQATDLRYGRDAELEADARGQALLAEAGLSSRGMAPFFERMHGAVEKDGRVASAEEFISTHPDSARRAQRAREREKPGAAALSPGAWTAVRASCGAGSEDPVTRLKNRFGGGRDKAASHQGDQVGQDGQAGRRP</sequence>
<organism evidence="10 11">
    <name type="scientific">Brevundimonas faecalis</name>
    <dbReference type="NCBI Taxonomy" id="947378"/>
    <lineage>
        <taxon>Bacteria</taxon>
        <taxon>Pseudomonadati</taxon>
        <taxon>Pseudomonadota</taxon>
        <taxon>Alphaproteobacteria</taxon>
        <taxon>Caulobacterales</taxon>
        <taxon>Caulobacteraceae</taxon>
        <taxon>Brevundimonas</taxon>
    </lineage>
</organism>
<evidence type="ECO:0000256" key="5">
    <source>
        <dbReference type="ARBA" id="ARBA00023049"/>
    </source>
</evidence>